<feature type="domain" description="M23ase beta-sheet core" evidence="2">
    <location>
        <begin position="240"/>
        <end position="341"/>
    </location>
</feature>
<evidence type="ECO:0000313" key="3">
    <source>
        <dbReference type="EMBL" id="MEW9306156.1"/>
    </source>
</evidence>
<dbReference type="SUPFAM" id="SSF51261">
    <property type="entry name" value="Duplicated hybrid motif"/>
    <property type="match status" value="1"/>
</dbReference>
<dbReference type="RefSeq" id="WP_367624002.1">
    <property type="nucleotide sequence ID" value="NZ_JBFNQD010000003.1"/>
</dbReference>
<dbReference type="InterPro" id="IPR016047">
    <property type="entry name" value="M23ase_b-sheet_dom"/>
</dbReference>
<dbReference type="Pfam" id="PF01551">
    <property type="entry name" value="Peptidase_M23"/>
    <property type="match status" value="1"/>
</dbReference>
<evidence type="ECO:0000259" key="2">
    <source>
        <dbReference type="Pfam" id="PF01551"/>
    </source>
</evidence>
<dbReference type="EMBL" id="JBFNQD010000003">
    <property type="protein sequence ID" value="MEW9306156.1"/>
    <property type="molecule type" value="Genomic_DNA"/>
</dbReference>
<keyword evidence="1" id="KW-0732">Signal</keyword>
<dbReference type="InterPro" id="IPR011055">
    <property type="entry name" value="Dup_hybrid_motif"/>
</dbReference>
<keyword evidence="4" id="KW-1185">Reference proteome</keyword>
<organism evidence="3 4">
    <name type="scientific">Labrys neptuniae</name>
    <dbReference type="NCBI Taxonomy" id="376174"/>
    <lineage>
        <taxon>Bacteria</taxon>
        <taxon>Pseudomonadati</taxon>
        <taxon>Pseudomonadota</taxon>
        <taxon>Alphaproteobacteria</taxon>
        <taxon>Hyphomicrobiales</taxon>
        <taxon>Xanthobacteraceae</taxon>
        <taxon>Labrys</taxon>
    </lineage>
</organism>
<feature type="signal peptide" evidence="1">
    <location>
        <begin position="1"/>
        <end position="21"/>
    </location>
</feature>
<dbReference type="CDD" id="cd12797">
    <property type="entry name" value="M23_peptidase"/>
    <property type="match status" value="1"/>
</dbReference>
<reference evidence="3 4" key="1">
    <citation type="submission" date="2024-07" db="EMBL/GenBank/DDBJ databases">
        <title>Description of Labrys sedimenti sp. nov., isolated from a diclofenac-degrading enrichment culture.</title>
        <authorList>
            <person name="Tancsics A."/>
            <person name="Csepanyi A."/>
        </authorList>
    </citation>
    <scope>NUCLEOTIDE SEQUENCE [LARGE SCALE GENOMIC DNA]</scope>
    <source>
        <strain evidence="3 4">LMG 23578</strain>
    </source>
</reference>
<dbReference type="InterPro" id="IPR050570">
    <property type="entry name" value="Cell_wall_metabolism_enzyme"/>
</dbReference>
<dbReference type="Gene3D" id="2.70.70.10">
    <property type="entry name" value="Glucose Permease (Domain IIA)"/>
    <property type="match status" value="1"/>
</dbReference>
<sequence length="396" mass="41955">MRFQSLLVAVAGLLAVTAAIAQSLKPDEILSSVTVQPISEPNSVLGADGRVHLAYELVINNPGNVFVRLDKVEAVDDAGKSLSSLQGEGLAKMMHLYGGRDRQLPPGGTAIVFMDVGFATNDKLPQHVSARINAFRENEGADGKPVPLPADAPISAQYSFIGGTTAIGKPAVVVEPPLRGTGWVAADGCCDTVTAHRGAVMAVNGRLRVPERFAIDWIKLDAGSRLFTGNAQDPASYSFYGAEVHAAADGVVVNLYDQADEQVPSQPARGIVPANIGGNMLVTDIGNGAFAFYAHLQRRSLRVKLGERVKAGQVIGLVGNTGNSTAPHLHFQLMDGPSPLNANSLPFVLTRFSGQGVLAPGNEEELEQGAVARIEPRWRGDHVNQLPLNDQVVDFH</sequence>
<proteinExistence type="predicted"/>
<dbReference type="PANTHER" id="PTHR21666:SF270">
    <property type="entry name" value="MUREIN HYDROLASE ACTIVATOR ENVC"/>
    <property type="match status" value="1"/>
</dbReference>
<dbReference type="EC" id="3.4.-.-" evidence="3"/>
<protein>
    <submittedName>
        <fullName evidence="3">M23 family metallopeptidase</fullName>
        <ecNumber evidence="3">3.4.-.-</ecNumber>
    </submittedName>
</protein>
<dbReference type="Proteomes" id="UP001555786">
    <property type="component" value="Unassembled WGS sequence"/>
</dbReference>
<evidence type="ECO:0000256" key="1">
    <source>
        <dbReference type="SAM" id="SignalP"/>
    </source>
</evidence>
<feature type="chain" id="PRO_5046750615" evidence="1">
    <location>
        <begin position="22"/>
        <end position="396"/>
    </location>
</feature>
<dbReference type="PANTHER" id="PTHR21666">
    <property type="entry name" value="PEPTIDASE-RELATED"/>
    <property type="match status" value="1"/>
</dbReference>
<name>A0ABV3PKX8_9HYPH</name>
<evidence type="ECO:0000313" key="4">
    <source>
        <dbReference type="Proteomes" id="UP001555786"/>
    </source>
</evidence>
<keyword evidence="3" id="KW-0378">Hydrolase</keyword>
<comment type="caution">
    <text evidence="3">The sequence shown here is derived from an EMBL/GenBank/DDBJ whole genome shotgun (WGS) entry which is preliminary data.</text>
</comment>
<dbReference type="GO" id="GO:0016787">
    <property type="term" value="F:hydrolase activity"/>
    <property type="evidence" value="ECO:0007669"/>
    <property type="project" value="UniProtKB-KW"/>
</dbReference>
<accession>A0ABV3PKX8</accession>
<gene>
    <name evidence="3" type="ORF">ABXS05_11445</name>
</gene>